<feature type="domain" description="RNA polymerase sigma-70 region 2" evidence="5">
    <location>
        <begin position="16"/>
        <end position="80"/>
    </location>
</feature>
<dbReference type="Proteomes" id="UP000316426">
    <property type="component" value="Chromosome"/>
</dbReference>
<keyword evidence="2" id="KW-0805">Transcription regulation</keyword>
<keyword evidence="8" id="KW-1185">Reference proteome</keyword>
<keyword evidence="4" id="KW-0804">Transcription</keyword>
<dbReference type="KEGG" id="bmei:Spa11_01140"/>
<protein>
    <submittedName>
        <fullName evidence="7">RNA polymerase sigma factor CnrH</fullName>
    </submittedName>
</protein>
<dbReference type="SUPFAM" id="SSF88659">
    <property type="entry name" value="Sigma3 and sigma4 domains of RNA polymerase sigma factors"/>
    <property type="match status" value="1"/>
</dbReference>
<name>A0A518K2G3_9BACT</name>
<dbReference type="SUPFAM" id="SSF88946">
    <property type="entry name" value="Sigma2 domain of RNA polymerase sigma factors"/>
    <property type="match status" value="1"/>
</dbReference>
<dbReference type="PANTHER" id="PTHR43133">
    <property type="entry name" value="RNA POLYMERASE ECF-TYPE SIGMA FACTO"/>
    <property type="match status" value="1"/>
</dbReference>
<dbReference type="InterPro" id="IPR007627">
    <property type="entry name" value="RNA_pol_sigma70_r2"/>
</dbReference>
<dbReference type="NCBIfam" id="TIGR02937">
    <property type="entry name" value="sigma70-ECF"/>
    <property type="match status" value="1"/>
</dbReference>
<sequence length="179" mass="20519">MPSDTAPSPELFVQLLAENQRALNAFIASLTPSQADADDILQETCVTLWKKWAEFDASRDFYRWACGIAHYEVLRHRRKSATDRLWFDDEVLNLLASQMVEDEGLLELRRDALDSCLQKLCVDDRVLLEMRYRQDMTSETLAATLGKTTRTARRMVARVRRLLQHCIDVTVKGWGSANA</sequence>
<evidence type="ECO:0000259" key="5">
    <source>
        <dbReference type="Pfam" id="PF04542"/>
    </source>
</evidence>
<dbReference type="RefSeq" id="WP_145105349.1">
    <property type="nucleotide sequence ID" value="NZ_CP036349.1"/>
</dbReference>
<dbReference type="InterPro" id="IPR014331">
    <property type="entry name" value="RNA_pol_sigma70_ECF_RHOBA"/>
</dbReference>
<dbReference type="NCBIfam" id="TIGR02989">
    <property type="entry name" value="Sig-70_gvs1"/>
    <property type="match status" value="1"/>
</dbReference>
<keyword evidence="3" id="KW-0731">Sigma factor</keyword>
<dbReference type="Gene3D" id="1.10.1740.10">
    <property type="match status" value="1"/>
</dbReference>
<evidence type="ECO:0000313" key="7">
    <source>
        <dbReference type="EMBL" id="QDV71945.1"/>
    </source>
</evidence>
<evidence type="ECO:0000259" key="6">
    <source>
        <dbReference type="Pfam" id="PF08281"/>
    </source>
</evidence>
<dbReference type="InterPro" id="IPR036388">
    <property type="entry name" value="WH-like_DNA-bd_sf"/>
</dbReference>
<feature type="domain" description="RNA polymerase sigma factor 70 region 4 type 2" evidence="6">
    <location>
        <begin position="111"/>
        <end position="163"/>
    </location>
</feature>
<dbReference type="InterPro" id="IPR014284">
    <property type="entry name" value="RNA_pol_sigma-70_dom"/>
</dbReference>
<dbReference type="InterPro" id="IPR013249">
    <property type="entry name" value="RNA_pol_sigma70_r4_t2"/>
</dbReference>
<dbReference type="GO" id="GO:0006352">
    <property type="term" value="P:DNA-templated transcription initiation"/>
    <property type="evidence" value="ECO:0007669"/>
    <property type="project" value="InterPro"/>
</dbReference>
<dbReference type="InterPro" id="IPR039425">
    <property type="entry name" value="RNA_pol_sigma-70-like"/>
</dbReference>
<dbReference type="GO" id="GO:0003677">
    <property type="term" value="F:DNA binding"/>
    <property type="evidence" value="ECO:0007669"/>
    <property type="project" value="InterPro"/>
</dbReference>
<dbReference type="GO" id="GO:0016987">
    <property type="term" value="F:sigma factor activity"/>
    <property type="evidence" value="ECO:0007669"/>
    <property type="project" value="UniProtKB-KW"/>
</dbReference>
<evidence type="ECO:0000256" key="1">
    <source>
        <dbReference type="ARBA" id="ARBA00010641"/>
    </source>
</evidence>
<proteinExistence type="inferred from homology"/>
<dbReference type="Pfam" id="PF04542">
    <property type="entry name" value="Sigma70_r2"/>
    <property type="match status" value="1"/>
</dbReference>
<dbReference type="InterPro" id="IPR013324">
    <property type="entry name" value="RNA_pol_sigma_r3/r4-like"/>
</dbReference>
<dbReference type="InterPro" id="IPR013325">
    <property type="entry name" value="RNA_pol_sigma_r2"/>
</dbReference>
<dbReference type="EMBL" id="CP036349">
    <property type="protein sequence ID" value="QDV71945.1"/>
    <property type="molecule type" value="Genomic_DNA"/>
</dbReference>
<dbReference type="Gene3D" id="1.10.10.10">
    <property type="entry name" value="Winged helix-like DNA-binding domain superfamily/Winged helix DNA-binding domain"/>
    <property type="match status" value="1"/>
</dbReference>
<dbReference type="AlphaFoldDB" id="A0A518K2G3"/>
<comment type="similarity">
    <text evidence="1">Belongs to the sigma-70 factor family. ECF subfamily.</text>
</comment>
<dbReference type="PANTHER" id="PTHR43133:SF51">
    <property type="entry name" value="RNA POLYMERASE SIGMA FACTOR"/>
    <property type="match status" value="1"/>
</dbReference>
<dbReference type="Pfam" id="PF08281">
    <property type="entry name" value="Sigma70_r4_2"/>
    <property type="match status" value="1"/>
</dbReference>
<accession>A0A518K2G3</accession>
<evidence type="ECO:0000256" key="3">
    <source>
        <dbReference type="ARBA" id="ARBA00023082"/>
    </source>
</evidence>
<reference evidence="7 8" key="1">
    <citation type="submission" date="2019-02" db="EMBL/GenBank/DDBJ databases">
        <title>Deep-cultivation of Planctomycetes and their phenomic and genomic characterization uncovers novel biology.</title>
        <authorList>
            <person name="Wiegand S."/>
            <person name="Jogler M."/>
            <person name="Boedeker C."/>
            <person name="Pinto D."/>
            <person name="Vollmers J."/>
            <person name="Rivas-Marin E."/>
            <person name="Kohn T."/>
            <person name="Peeters S.H."/>
            <person name="Heuer A."/>
            <person name="Rast P."/>
            <person name="Oberbeckmann S."/>
            <person name="Bunk B."/>
            <person name="Jeske O."/>
            <person name="Meyerdierks A."/>
            <person name="Storesund J.E."/>
            <person name="Kallscheuer N."/>
            <person name="Luecker S."/>
            <person name="Lage O.M."/>
            <person name="Pohl T."/>
            <person name="Merkel B.J."/>
            <person name="Hornburger P."/>
            <person name="Mueller R.-W."/>
            <person name="Bruemmer F."/>
            <person name="Labrenz M."/>
            <person name="Spormann A.M."/>
            <person name="Op den Camp H."/>
            <person name="Overmann J."/>
            <person name="Amann R."/>
            <person name="Jetten M.S.M."/>
            <person name="Mascher T."/>
            <person name="Medema M.H."/>
            <person name="Devos D.P."/>
            <person name="Kaster A.-K."/>
            <person name="Ovreas L."/>
            <person name="Rohde M."/>
            <person name="Galperin M.Y."/>
            <person name="Jogler C."/>
        </authorList>
    </citation>
    <scope>NUCLEOTIDE SEQUENCE [LARGE SCALE GENOMIC DNA]</scope>
    <source>
        <strain evidence="7 8">Spa11</strain>
    </source>
</reference>
<evidence type="ECO:0000256" key="2">
    <source>
        <dbReference type="ARBA" id="ARBA00023015"/>
    </source>
</evidence>
<evidence type="ECO:0000256" key="4">
    <source>
        <dbReference type="ARBA" id="ARBA00023163"/>
    </source>
</evidence>
<gene>
    <name evidence="7" type="primary">cnrH_2</name>
    <name evidence="7" type="ORF">Spa11_01140</name>
</gene>
<evidence type="ECO:0000313" key="8">
    <source>
        <dbReference type="Proteomes" id="UP000316426"/>
    </source>
</evidence>
<organism evidence="7 8">
    <name type="scientific">Botrimarina mediterranea</name>
    <dbReference type="NCBI Taxonomy" id="2528022"/>
    <lineage>
        <taxon>Bacteria</taxon>
        <taxon>Pseudomonadati</taxon>
        <taxon>Planctomycetota</taxon>
        <taxon>Planctomycetia</taxon>
        <taxon>Pirellulales</taxon>
        <taxon>Lacipirellulaceae</taxon>
        <taxon>Botrimarina</taxon>
    </lineage>
</organism>